<evidence type="ECO:0000259" key="2">
    <source>
        <dbReference type="Pfam" id="PF12550"/>
    </source>
</evidence>
<gene>
    <name evidence="3" type="ORF">LADA_0G01596G</name>
</gene>
<organism evidence="3 4">
    <name type="scientific">Lachancea dasiensis</name>
    <dbReference type="NCBI Taxonomy" id="1072105"/>
    <lineage>
        <taxon>Eukaryota</taxon>
        <taxon>Fungi</taxon>
        <taxon>Dikarya</taxon>
        <taxon>Ascomycota</taxon>
        <taxon>Saccharomycotina</taxon>
        <taxon>Saccharomycetes</taxon>
        <taxon>Saccharomycetales</taxon>
        <taxon>Saccharomycetaceae</taxon>
        <taxon>Lachancea</taxon>
    </lineage>
</organism>
<dbReference type="EMBL" id="LT598457">
    <property type="protein sequence ID" value="SCU93149.1"/>
    <property type="molecule type" value="Genomic_DNA"/>
</dbReference>
<feature type="compositionally biased region" description="Polar residues" evidence="1">
    <location>
        <begin position="561"/>
        <end position="575"/>
    </location>
</feature>
<dbReference type="GO" id="GO:0000978">
    <property type="term" value="F:RNA polymerase II cis-regulatory region sequence-specific DNA binding"/>
    <property type="evidence" value="ECO:0007669"/>
    <property type="project" value="TreeGrafter"/>
</dbReference>
<feature type="region of interest" description="Disordered" evidence="1">
    <location>
        <begin position="473"/>
        <end position="515"/>
    </location>
</feature>
<dbReference type="GO" id="GO:0000981">
    <property type="term" value="F:DNA-binding transcription factor activity, RNA polymerase II-specific"/>
    <property type="evidence" value="ECO:0007669"/>
    <property type="project" value="TreeGrafter"/>
</dbReference>
<protein>
    <submittedName>
        <fullName evidence="3">LADA_0G01596g1_1</fullName>
    </submittedName>
</protein>
<evidence type="ECO:0000256" key="1">
    <source>
        <dbReference type="SAM" id="MobiDB-lite"/>
    </source>
</evidence>
<feature type="compositionally biased region" description="Polar residues" evidence="1">
    <location>
        <begin position="413"/>
        <end position="426"/>
    </location>
</feature>
<dbReference type="Pfam" id="PF12550">
    <property type="entry name" value="GCR1_C"/>
    <property type="match status" value="1"/>
</dbReference>
<dbReference type="PANTHER" id="PTHR37784">
    <property type="entry name" value="PROTEIN MSN1"/>
    <property type="match status" value="1"/>
</dbReference>
<feature type="compositionally biased region" description="Polar residues" evidence="1">
    <location>
        <begin position="151"/>
        <end position="165"/>
    </location>
</feature>
<accession>A0A1G4JQT9</accession>
<dbReference type="AlphaFoldDB" id="A0A1G4JQT9"/>
<feature type="compositionally biased region" description="Acidic residues" evidence="1">
    <location>
        <begin position="489"/>
        <end position="503"/>
    </location>
</feature>
<dbReference type="PANTHER" id="PTHR37784:SF2">
    <property type="entry name" value="HIGH-OSMOLARITY-INDUCED TRANSCRIPTION PROTEIN 1"/>
    <property type="match status" value="1"/>
</dbReference>
<dbReference type="STRING" id="1266660.A0A1G4JQT9"/>
<feature type="compositionally biased region" description="Basic and acidic residues" evidence="1">
    <location>
        <begin position="474"/>
        <end position="487"/>
    </location>
</feature>
<feature type="region of interest" description="Disordered" evidence="1">
    <location>
        <begin position="151"/>
        <end position="173"/>
    </location>
</feature>
<dbReference type="OrthoDB" id="428577at2759"/>
<reference evidence="4" key="1">
    <citation type="submission" date="2016-03" db="EMBL/GenBank/DDBJ databases">
        <authorList>
            <person name="Devillers H."/>
        </authorList>
    </citation>
    <scope>NUCLEOTIDE SEQUENCE [LARGE SCALE GENOMIC DNA]</scope>
</reference>
<feature type="region of interest" description="Disordered" evidence="1">
    <location>
        <begin position="104"/>
        <end position="131"/>
    </location>
</feature>
<dbReference type="GO" id="GO:0060963">
    <property type="term" value="P:positive regulation of ribosomal protein gene transcription by RNA polymerase II"/>
    <property type="evidence" value="ECO:0007669"/>
    <property type="project" value="TreeGrafter"/>
</dbReference>
<dbReference type="InterPro" id="IPR052146">
    <property type="entry name" value="HOT1"/>
</dbReference>
<feature type="region of interest" description="Disordered" evidence="1">
    <location>
        <begin position="403"/>
        <end position="426"/>
    </location>
</feature>
<feature type="domain" description="Transcription activator GCR1-like" evidence="2">
    <location>
        <begin position="592"/>
        <end position="669"/>
    </location>
</feature>
<dbReference type="Proteomes" id="UP000190274">
    <property type="component" value="Chromosome G"/>
</dbReference>
<sequence>MNIEHLQEDFSKLLLIQTTSLSRNLKVLACCAEIGESHYLRNTQPLNLHCRIKPSNSPRVDSTSVIMPNLIPVMSKANGVGGVRTTLSENDALNLSLGSLGLPTGTSGGTTGHEGASSHVQGPHNATKLNSASRNTVVGAPTLVDILEATDTPSNLGSNTSSHPTVESHVTPLGNDRASAYTGAATISNSATRNTNSSNSPAHFGIVPQVASGPGLVSGASNSTTSSVQLCQRMDEVSARMIAMEEMFNKLCSKITDQETTIQHLRLQSERFLTSILSEVRQVNHSIPVLENPDDNEKDGFVTDLLNSITNVSSNYLKKVNSKNTQKYKRQRSSLSESDGGASKHESNRSEAAPPHTQLAQQPQTKLAYQTHQAQKSQQQSSVAASLGTSIPQPLQAQLFKLNPNGIKRRRANTTSNNDLTGSLDANQTFSPLGGVGSMSLPNMTLEKGALSGRSGLQPSVLEAGNSSFKARPRSIDIRVGSERSIETDSSDDDEDGYQEDDEGHNTEESDSHSFRREYAHGSANETHQINYDTEYSNFLEPVSQGMTRSSSHKTLRQLPISKSQNRNTHRTSLGTGKVRHSSSTRDRDLDYTLLKAPANVRAIWKEYTEGIDGNPSVKFLEEAYGNKWRVKKNVKTFARRKRLYKFIINGMKRGHTSDEMIDLLEKRRVYRNEQGEVKKRTIGWLQQSLSGI</sequence>
<feature type="region of interest" description="Disordered" evidence="1">
    <location>
        <begin position="320"/>
        <end position="366"/>
    </location>
</feature>
<feature type="region of interest" description="Disordered" evidence="1">
    <location>
        <begin position="545"/>
        <end position="587"/>
    </location>
</feature>
<name>A0A1G4JQT9_9SACH</name>
<evidence type="ECO:0000313" key="3">
    <source>
        <dbReference type="EMBL" id="SCU93149.1"/>
    </source>
</evidence>
<keyword evidence="4" id="KW-1185">Reference proteome</keyword>
<dbReference type="InterPro" id="IPR022210">
    <property type="entry name" value="TF_GCR1-like"/>
</dbReference>
<evidence type="ECO:0000313" key="4">
    <source>
        <dbReference type="Proteomes" id="UP000190274"/>
    </source>
</evidence>
<feature type="compositionally biased region" description="Basic and acidic residues" evidence="1">
    <location>
        <begin position="504"/>
        <end position="515"/>
    </location>
</feature>
<proteinExistence type="predicted"/>